<keyword evidence="2" id="KW-1185">Reference proteome</keyword>
<feature type="non-terminal residue" evidence="1">
    <location>
        <position position="82"/>
    </location>
</feature>
<protein>
    <submittedName>
        <fullName evidence="1">Uncharacterized protein</fullName>
    </submittedName>
</protein>
<name>A0A3M6V4G1_POCDA</name>
<comment type="caution">
    <text evidence="1">The sequence shown here is derived from an EMBL/GenBank/DDBJ whole genome shotgun (WGS) entry which is preliminary data.</text>
</comment>
<evidence type="ECO:0000313" key="1">
    <source>
        <dbReference type="EMBL" id="RMX60614.1"/>
    </source>
</evidence>
<reference evidence="1 2" key="1">
    <citation type="journal article" date="2018" name="Sci. Rep.">
        <title>Comparative analysis of the Pocillopora damicornis genome highlights role of immune system in coral evolution.</title>
        <authorList>
            <person name="Cunning R."/>
            <person name="Bay R.A."/>
            <person name="Gillette P."/>
            <person name="Baker A.C."/>
            <person name="Traylor-Knowles N."/>
        </authorList>
    </citation>
    <scope>NUCLEOTIDE SEQUENCE [LARGE SCALE GENOMIC DNA]</scope>
    <source>
        <strain evidence="1">RSMAS</strain>
        <tissue evidence="1">Whole animal</tissue>
    </source>
</reference>
<gene>
    <name evidence="1" type="ORF">pdam_00013745</name>
</gene>
<evidence type="ECO:0000313" key="2">
    <source>
        <dbReference type="Proteomes" id="UP000275408"/>
    </source>
</evidence>
<sequence length="82" mass="9481">MHSSFLVVQFSKEQDSFQSQLQNQTLSCKSSVSHLVSVINKDVNLYRARDFLALIWPGWSLAQVIRRAQVMRQRLTSTRLLS</sequence>
<dbReference type="Proteomes" id="UP000275408">
    <property type="component" value="Unassembled WGS sequence"/>
</dbReference>
<accession>A0A3M6V4G1</accession>
<proteinExistence type="predicted"/>
<dbReference type="EMBL" id="RCHS01000140">
    <property type="protein sequence ID" value="RMX60614.1"/>
    <property type="molecule type" value="Genomic_DNA"/>
</dbReference>
<organism evidence="1 2">
    <name type="scientific">Pocillopora damicornis</name>
    <name type="common">Cauliflower coral</name>
    <name type="synonym">Millepora damicornis</name>
    <dbReference type="NCBI Taxonomy" id="46731"/>
    <lineage>
        <taxon>Eukaryota</taxon>
        <taxon>Metazoa</taxon>
        <taxon>Cnidaria</taxon>
        <taxon>Anthozoa</taxon>
        <taxon>Hexacorallia</taxon>
        <taxon>Scleractinia</taxon>
        <taxon>Astrocoeniina</taxon>
        <taxon>Pocilloporidae</taxon>
        <taxon>Pocillopora</taxon>
    </lineage>
</organism>
<dbReference type="AlphaFoldDB" id="A0A3M6V4G1"/>